<dbReference type="EMBL" id="BSXW01000325">
    <property type="protein sequence ID" value="GMF18731.1"/>
    <property type="molecule type" value="Genomic_DNA"/>
</dbReference>
<sequence>MRFRQAWQCESRLLPRYPGLSVTGGNLSADSIHLHAYFIFTFQFAGSSASSRVILTVVPPEAHPSELGKDRFVVNPFGILNLTSADTDGLRDFGYNFIDQNIAKYEAFISDGGPKVDQKKWKLIKTKDDTRVYLERDPMIRTYTDGVKTDHPEFLMTGITWGTVDDCMFGAVNPTLESMRIKASYVEDMSGGAVLASLDEPTVDKPFKSMTVKWMELDLPFASTSLVKNRDYVYLECTKIVQLSSGERVGVMTFHSVHFPETKELPNRVRANITVCCIFRQIGPDTIEVYGSGIVDPGGDMIKSLVMPSIATGYLATLKYAHCSKMKKMTWMLAKRYAMAKELGTPTRPSICVTCTTPISKLRMGDYGKSESSTCKLCVGYLCRSCRIQRKLTFVGSDMQLEQRKVSFCGLCLQQVRTMSPMEVAREHAAGTCKQAVSYARIDSSFTSSMSSD</sequence>
<dbReference type="InterPro" id="IPR023393">
    <property type="entry name" value="START-like_dom_sf"/>
</dbReference>
<proteinExistence type="predicted"/>
<evidence type="ECO:0000313" key="1">
    <source>
        <dbReference type="EMBL" id="GMF18731.1"/>
    </source>
</evidence>
<name>A0A9W6WW92_9STRA</name>
<dbReference type="Proteomes" id="UP001165083">
    <property type="component" value="Unassembled WGS sequence"/>
</dbReference>
<dbReference type="AlphaFoldDB" id="A0A9W6WW92"/>
<gene>
    <name evidence="1" type="ORF">Plil01_000705600</name>
</gene>
<evidence type="ECO:0000313" key="2">
    <source>
        <dbReference type="Proteomes" id="UP001165083"/>
    </source>
</evidence>
<dbReference type="SUPFAM" id="SSF55961">
    <property type="entry name" value="Bet v1-like"/>
    <property type="match status" value="1"/>
</dbReference>
<comment type="caution">
    <text evidence="1">The sequence shown here is derived from an EMBL/GenBank/DDBJ whole genome shotgun (WGS) entry which is preliminary data.</text>
</comment>
<keyword evidence="2" id="KW-1185">Reference proteome</keyword>
<dbReference type="InterPro" id="IPR052727">
    <property type="entry name" value="Rab4/Rab5_effector"/>
</dbReference>
<organism evidence="1 2">
    <name type="scientific">Phytophthora lilii</name>
    <dbReference type="NCBI Taxonomy" id="2077276"/>
    <lineage>
        <taxon>Eukaryota</taxon>
        <taxon>Sar</taxon>
        <taxon>Stramenopiles</taxon>
        <taxon>Oomycota</taxon>
        <taxon>Peronosporomycetes</taxon>
        <taxon>Peronosporales</taxon>
        <taxon>Peronosporaceae</taxon>
        <taxon>Phytophthora</taxon>
    </lineage>
</organism>
<dbReference type="Gene3D" id="3.30.530.20">
    <property type="match status" value="1"/>
</dbReference>
<dbReference type="PANTHER" id="PTHR13510:SF44">
    <property type="entry name" value="RABENOSYN-5"/>
    <property type="match status" value="1"/>
</dbReference>
<dbReference type="OrthoDB" id="91122at2759"/>
<accession>A0A9W6WW92</accession>
<dbReference type="PANTHER" id="PTHR13510">
    <property type="entry name" value="FYVE-FINGER-CONTAINING RAB5 EFFECTOR PROTEIN RABENOSYN-5-RELATED"/>
    <property type="match status" value="1"/>
</dbReference>
<reference evidence="1" key="1">
    <citation type="submission" date="2023-04" db="EMBL/GenBank/DDBJ databases">
        <title>Phytophthora lilii NBRC 32176.</title>
        <authorList>
            <person name="Ichikawa N."/>
            <person name="Sato H."/>
            <person name="Tonouchi N."/>
        </authorList>
    </citation>
    <scope>NUCLEOTIDE SEQUENCE</scope>
    <source>
        <strain evidence="1">NBRC 32176</strain>
    </source>
</reference>
<protein>
    <submittedName>
        <fullName evidence="1">Unnamed protein product</fullName>
    </submittedName>
</protein>